<reference evidence="1 2" key="1">
    <citation type="submission" date="2019-09" db="EMBL/GenBank/DDBJ databases">
        <title>Bird 10,000 Genomes (B10K) Project - Family phase.</title>
        <authorList>
            <person name="Zhang G."/>
        </authorList>
    </citation>
    <scope>NUCLEOTIDE SEQUENCE [LARGE SCALE GENOMIC DNA]</scope>
    <source>
        <strain evidence="1">OUT-0018</strain>
        <tissue evidence="1">Muscle</tissue>
    </source>
</reference>
<dbReference type="SUPFAM" id="SSF81648">
    <property type="entry name" value="a domain/subunit of cytochrome bc1 complex (Ubiquinol-cytochrome c reductase)"/>
    <property type="match status" value="1"/>
</dbReference>
<protein>
    <submittedName>
        <fullName evidence="1">CYB protein</fullName>
    </submittedName>
</protein>
<comment type="caution">
    <text evidence="1">The sequence shown here is derived from an EMBL/GenBank/DDBJ whole genome shotgun (WGS) entry which is preliminary data.</text>
</comment>
<dbReference type="Proteomes" id="UP000578259">
    <property type="component" value="Unassembled WGS sequence"/>
</dbReference>
<gene>
    <name evidence="1" type="primary">Mtcyb_1</name>
    <name evidence="1" type="ORF">PHEMEL_R03737</name>
</gene>
<dbReference type="InterPro" id="IPR036150">
    <property type="entry name" value="Cyt_b/b6_C_sf"/>
</dbReference>
<feature type="non-terminal residue" evidence="1">
    <location>
        <position position="55"/>
    </location>
</feature>
<organism evidence="1 2">
    <name type="scientific">Pheucticus melanocephalus</name>
    <name type="common">Black-headed grosbeak</name>
    <name type="synonym">Guiraca melanocephala</name>
    <dbReference type="NCBI Taxonomy" id="371919"/>
    <lineage>
        <taxon>Eukaryota</taxon>
        <taxon>Metazoa</taxon>
        <taxon>Chordata</taxon>
        <taxon>Craniata</taxon>
        <taxon>Vertebrata</taxon>
        <taxon>Euteleostomi</taxon>
        <taxon>Archelosauria</taxon>
        <taxon>Archosauria</taxon>
        <taxon>Dinosauria</taxon>
        <taxon>Saurischia</taxon>
        <taxon>Theropoda</taxon>
        <taxon>Coelurosauria</taxon>
        <taxon>Aves</taxon>
        <taxon>Neognathae</taxon>
        <taxon>Neoaves</taxon>
        <taxon>Telluraves</taxon>
        <taxon>Australaves</taxon>
        <taxon>Passeriformes</taxon>
        <taxon>Cardinalidae</taxon>
        <taxon>Pheucticus</taxon>
    </lineage>
</organism>
<sequence length="55" mass="6265">SFYHHRCTFLHVSGSNSPQGIVPNCGKIPFHPYFSVKDILVFILTFLLLQTLPAY</sequence>
<evidence type="ECO:0000313" key="1">
    <source>
        <dbReference type="EMBL" id="NWY31354.1"/>
    </source>
</evidence>
<keyword evidence="2" id="KW-1185">Reference proteome</keyword>
<dbReference type="GO" id="GO:0016491">
    <property type="term" value="F:oxidoreductase activity"/>
    <property type="evidence" value="ECO:0007669"/>
    <property type="project" value="InterPro"/>
</dbReference>
<evidence type="ECO:0000313" key="2">
    <source>
        <dbReference type="Proteomes" id="UP000578259"/>
    </source>
</evidence>
<dbReference type="GO" id="GO:0009055">
    <property type="term" value="F:electron transfer activity"/>
    <property type="evidence" value="ECO:0007669"/>
    <property type="project" value="InterPro"/>
</dbReference>
<dbReference type="GO" id="GO:0016020">
    <property type="term" value="C:membrane"/>
    <property type="evidence" value="ECO:0007669"/>
    <property type="project" value="InterPro"/>
</dbReference>
<feature type="non-terminal residue" evidence="1">
    <location>
        <position position="1"/>
    </location>
</feature>
<dbReference type="InterPro" id="IPR027387">
    <property type="entry name" value="Cytb/b6-like_sf"/>
</dbReference>
<proteinExistence type="predicted"/>
<accession>A0A7K7DEK3</accession>
<name>A0A7K7DEK3_PHEME</name>
<dbReference type="AlphaFoldDB" id="A0A7K7DEK3"/>
<dbReference type="EMBL" id="VZSJ01003589">
    <property type="protein sequence ID" value="NWY31354.1"/>
    <property type="molecule type" value="Genomic_DNA"/>
</dbReference>
<dbReference type="Gene3D" id="1.20.810.10">
    <property type="entry name" value="Cytochrome Bc1 Complex, Chain C"/>
    <property type="match status" value="1"/>
</dbReference>